<name>W7X8Y7_TETTS</name>
<dbReference type="InParanoid" id="W7X8Y7"/>
<feature type="region of interest" description="Disordered" evidence="1">
    <location>
        <begin position="163"/>
        <end position="205"/>
    </location>
</feature>
<keyword evidence="2" id="KW-1133">Transmembrane helix</keyword>
<feature type="transmembrane region" description="Helical" evidence="2">
    <location>
        <begin position="16"/>
        <end position="38"/>
    </location>
</feature>
<dbReference type="Proteomes" id="UP000009168">
    <property type="component" value="Unassembled WGS sequence"/>
</dbReference>
<evidence type="ECO:0000256" key="2">
    <source>
        <dbReference type="SAM" id="Phobius"/>
    </source>
</evidence>
<dbReference type="GeneID" id="24438533"/>
<protein>
    <submittedName>
        <fullName evidence="3">Transmembrane protein, putative</fullName>
    </submittedName>
</protein>
<reference evidence="4" key="1">
    <citation type="journal article" date="2006" name="PLoS Biol.">
        <title>Macronuclear genome sequence of the ciliate Tetrahymena thermophila, a model eukaryote.</title>
        <authorList>
            <person name="Eisen J.A."/>
            <person name="Coyne R.S."/>
            <person name="Wu M."/>
            <person name="Wu D."/>
            <person name="Thiagarajan M."/>
            <person name="Wortman J.R."/>
            <person name="Badger J.H."/>
            <person name="Ren Q."/>
            <person name="Amedeo P."/>
            <person name="Jones K.M."/>
            <person name="Tallon L.J."/>
            <person name="Delcher A.L."/>
            <person name="Salzberg S.L."/>
            <person name="Silva J.C."/>
            <person name="Haas B.J."/>
            <person name="Majoros W.H."/>
            <person name="Farzad M."/>
            <person name="Carlton J.M."/>
            <person name="Smith R.K. Jr."/>
            <person name="Garg J."/>
            <person name="Pearlman R.E."/>
            <person name="Karrer K.M."/>
            <person name="Sun L."/>
            <person name="Manning G."/>
            <person name="Elde N.C."/>
            <person name="Turkewitz A.P."/>
            <person name="Asai D.J."/>
            <person name="Wilkes D.E."/>
            <person name="Wang Y."/>
            <person name="Cai H."/>
            <person name="Collins K."/>
            <person name="Stewart B.A."/>
            <person name="Lee S.R."/>
            <person name="Wilamowska K."/>
            <person name="Weinberg Z."/>
            <person name="Ruzzo W.L."/>
            <person name="Wloga D."/>
            <person name="Gaertig J."/>
            <person name="Frankel J."/>
            <person name="Tsao C.-C."/>
            <person name="Gorovsky M.A."/>
            <person name="Keeling P.J."/>
            <person name="Waller R.F."/>
            <person name="Patron N.J."/>
            <person name="Cherry J.M."/>
            <person name="Stover N.A."/>
            <person name="Krieger C.J."/>
            <person name="del Toro C."/>
            <person name="Ryder H.F."/>
            <person name="Williamson S.C."/>
            <person name="Barbeau R.A."/>
            <person name="Hamilton E.P."/>
            <person name="Orias E."/>
        </authorList>
    </citation>
    <scope>NUCLEOTIDE SEQUENCE [LARGE SCALE GENOMIC DNA]</scope>
    <source>
        <strain evidence="4">SB210</strain>
    </source>
</reference>
<evidence type="ECO:0000256" key="1">
    <source>
        <dbReference type="SAM" id="MobiDB-lite"/>
    </source>
</evidence>
<evidence type="ECO:0000313" key="4">
    <source>
        <dbReference type="Proteomes" id="UP000009168"/>
    </source>
</evidence>
<accession>W7X8Y7</accession>
<dbReference type="RefSeq" id="XP_012653682.1">
    <property type="nucleotide sequence ID" value="XM_012798228.1"/>
</dbReference>
<keyword evidence="2" id="KW-0472">Membrane</keyword>
<gene>
    <name evidence="3" type="ORF">TTHERM_000346666</name>
</gene>
<organism evidence="3 4">
    <name type="scientific">Tetrahymena thermophila (strain SB210)</name>
    <dbReference type="NCBI Taxonomy" id="312017"/>
    <lineage>
        <taxon>Eukaryota</taxon>
        <taxon>Sar</taxon>
        <taxon>Alveolata</taxon>
        <taxon>Ciliophora</taxon>
        <taxon>Intramacronucleata</taxon>
        <taxon>Oligohymenophorea</taxon>
        <taxon>Hymenostomatida</taxon>
        <taxon>Tetrahymenina</taxon>
        <taxon>Tetrahymenidae</taxon>
        <taxon>Tetrahymena</taxon>
    </lineage>
</organism>
<dbReference type="KEGG" id="tet:TTHERM_000346666"/>
<evidence type="ECO:0000313" key="3">
    <source>
        <dbReference type="EMBL" id="EWS73802.1"/>
    </source>
</evidence>
<keyword evidence="2 3" id="KW-0812">Transmembrane</keyword>
<proteinExistence type="predicted"/>
<dbReference type="AlphaFoldDB" id="W7X8Y7"/>
<keyword evidence="4" id="KW-1185">Reference proteome</keyword>
<dbReference type="EMBL" id="GG662654">
    <property type="protein sequence ID" value="EWS73802.1"/>
    <property type="molecule type" value="Genomic_DNA"/>
</dbReference>
<sequence length="238" mass="28501">MVNIILSFINEIYQSIALQLLIFFFYSFGTLYLIALILNEKIKSKFNIIGRILRFLLRFILSKKYFDKFTYIHHTNIQTYKRWIFLQKQIHCIIVGQAFCNLIIQRNRSLSQRTHLVNSFQTETKLNKELTKNQQPQNFNFISQNQLKFINHSQQNDFIQDLKSQQSTSSNKIKRKRNQKEINQYDFHSKQNKKTQKQKDLSPNPLIIDSNIRQITFSNINNQIQEDIIFSQQNDITN</sequence>